<evidence type="ECO:0000313" key="2">
    <source>
        <dbReference type="Proteomes" id="UP001280121"/>
    </source>
</evidence>
<comment type="caution">
    <text evidence="1">The sequence shown here is derived from an EMBL/GenBank/DDBJ whole genome shotgun (WGS) entry which is preliminary data.</text>
</comment>
<dbReference type="Proteomes" id="UP001280121">
    <property type="component" value="Unassembled WGS sequence"/>
</dbReference>
<organism evidence="1 2">
    <name type="scientific">Dipteronia dyeriana</name>
    <dbReference type="NCBI Taxonomy" id="168575"/>
    <lineage>
        <taxon>Eukaryota</taxon>
        <taxon>Viridiplantae</taxon>
        <taxon>Streptophyta</taxon>
        <taxon>Embryophyta</taxon>
        <taxon>Tracheophyta</taxon>
        <taxon>Spermatophyta</taxon>
        <taxon>Magnoliopsida</taxon>
        <taxon>eudicotyledons</taxon>
        <taxon>Gunneridae</taxon>
        <taxon>Pentapetalae</taxon>
        <taxon>rosids</taxon>
        <taxon>malvids</taxon>
        <taxon>Sapindales</taxon>
        <taxon>Sapindaceae</taxon>
        <taxon>Hippocastanoideae</taxon>
        <taxon>Acereae</taxon>
        <taxon>Dipteronia</taxon>
    </lineage>
</organism>
<proteinExistence type="predicted"/>
<reference evidence="1" key="1">
    <citation type="journal article" date="2023" name="Plant J.">
        <title>Genome sequences and population genomics provide insights into the demographic history, inbreeding, and mutation load of two 'living fossil' tree species of Dipteronia.</title>
        <authorList>
            <person name="Feng Y."/>
            <person name="Comes H.P."/>
            <person name="Chen J."/>
            <person name="Zhu S."/>
            <person name="Lu R."/>
            <person name="Zhang X."/>
            <person name="Li P."/>
            <person name="Qiu J."/>
            <person name="Olsen K.M."/>
            <person name="Qiu Y."/>
        </authorList>
    </citation>
    <scope>NUCLEOTIDE SEQUENCE</scope>
    <source>
        <strain evidence="1">KIB01</strain>
    </source>
</reference>
<protein>
    <submittedName>
        <fullName evidence="1">Uncharacterized protein</fullName>
    </submittedName>
</protein>
<accession>A0AAD9TET6</accession>
<keyword evidence="2" id="KW-1185">Reference proteome</keyword>
<gene>
    <name evidence="1" type="ORF">Ddye_029223</name>
</gene>
<evidence type="ECO:0000313" key="1">
    <source>
        <dbReference type="EMBL" id="KAK2634431.1"/>
    </source>
</evidence>
<sequence length="56" mass="6248">MEKWRVLPDYDNRLAVDSLGREHIDVIVTGLDGKSGDSQGSKASRIKHRDVIRGLS</sequence>
<dbReference type="AlphaFoldDB" id="A0AAD9TET6"/>
<dbReference type="EMBL" id="JANJYI010000009">
    <property type="protein sequence ID" value="KAK2634431.1"/>
    <property type="molecule type" value="Genomic_DNA"/>
</dbReference>
<name>A0AAD9TET6_9ROSI</name>